<dbReference type="SUPFAM" id="SSF82171">
    <property type="entry name" value="DPP6 N-terminal domain-like"/>
    <property type="match status" value="1"/>
</dbReference>
<dbReference type="AlphaFoldDB" id="A0A084TLF8"/>
<evidence type="ECO:0008006" key="4">
    <source>
        <dbReference type="Google" id="ProtNLM"/>
    </source>
</evidence>
<reference evidence="2 3" key="1">
    <citation type="journal article" date="2014" name="Genome Announc.">
        <title>Draft Genome Sequence of the Algicidal Bacterium Mangrovimonas yunxiaonensis Strain LY01.</title>
        <authorList>
            <person name="Li Y."/>
            <person name="Zhu H."/>
            <person name="Li C."/>
            <person name="Zhang H."/>
            <person name="Chen Z."/>
            <person name="Zheng W."/>
            <person name="Xu H."/>
            <person name="Zheng T."/>
        </authorList>
    </citation>
    <scope>NUCLEOTIDE SEQUENCE [LARGE SCALE GENOMIC DNA]</scope>
    <source>
        <strain evidence="2 3">LY01</strain>
    </source>
</reference>
<dbReference type="eggNOG" id="COG0823">
    <property type="taxonomic scope" value="Bacteria"/>
</dbReference>
<dbReference type="STRING" id="1197477.IA57_06865"/>
<keyword evidence="3" id="KW-1185">Reference proteome</keyword>
<dbReference type="InterPro" id="IPR011659">
    <property type="entry name" value="WD40"/>
</dbReference>
<dbReference type="Gene3D" id="2.120.10.30">
    <property type="entry name" value="TolB, C-terminal domain"/>
    <property type="match status" value="1"/>
</dbReference>
<dbReference type="Pfam" id="PF07676">
    <property type="entry name" value="PD40"/>
    <property type="match status" value="2"/>
</dbReference>
<accession>A0A084TLF8</accession>
<dbReference type="PROSITE" id="PS51257">
    <property type="entry name" value="PROKAR_LIPOPROTEIN"/>
    <property type="match status" value="1"/>
</dbReference>
<dbReference type="OrthoDB" id="108903at2"/>
<dbReference type="InterPro" id="IPR011042">
    <property type="entry name" value="6-blade_b-propeller_TolB-like"/>
</dbReference>
<reference evidence="3" key="2">
    <citation type="submission" date="2014-07" db="EMBL/GenBank/DDBJ databases">
        <title>Genome sequence of Mangrovimonas yunxiaonensis.</title>
        <authorList>
            <person name="Li Y."/>
            <person name="Zheng T."/>
        </authorList>
    </citation>
    <scope>NUCLEOTIDE SEQUENCE [LARGE SCALE GENOMIC DNA]</scope>
    <source>
        <strain evidence="3">LY01</strain>
    </source>
</reference>
<dbReference type="Proteomes" id="UP000028521">
    <property type="component" value="Unassembled WGS sequence"/>
</dbReference>
<dbReference type="PANTHER" id="PTHR36842:SF1">
    <property type="entry name" value="PROTEIN TOLB"/>
    <property type="match status" value="1"/>
</dbReference>
<dbReference type="RefSeq" id="WP_036120915.1">
    <property type="nucleotide sequence ID" value="NZ_BMET01000001.1"/>
</dbReference>
<comment type="caution">
    <text evidence="2">The sequence shown here is derived from an EMBL/GenBank/DDBJ whole genome shotgun (WGS) entry which is preliminary data.</text>
</comment>
<evidence type="ECO:0000313" key="3">
    <source>
        <dbReference type="Proteomes" id="UP000028521"/>
    </source>
</evidence>
<protein>
    <recommendedName>
        <fullName evidence="4">TolB protein</fullName>
    </recommendedName>
</protein>
<evidence type="ECO:0000256" key="1">
    <source>
        <dbReference type="ARBA" id="ARBA00009820"/>
    </source>
</evidence>
<organism evidence="2 3">
    <name type="scientific">Mangrovimonas yunxiaonensis</name>
    <dbReference type="NCBI Taxonomy" id="1197477"/>
    <lineage>
        <taxon>Bacteria</taxon>
        <taxon>Pseudomonadati</taxon>
        <taxon>Bacteroidota</taxon>
        <taxon>Flavobacteriia</taxon>
        <taxon>Flavobacteriales</taxon>
        <taxon>Flavobacteriaceae</taxon>
        <taxon>Mangrovimonas</taxon>
    </lineage>
</organism>
<proteinExistence type="inferred from homology"/>
<comment type="similarity">
    <text evidence="1">Belongs to the TolB family.</text>
</comment>
<evidence type="ECO:0000313" key="2">
    <source>
        <dbReference type="EMBL" id="KFB01544.1"/>
    </source>
</evidence>
<name>A0A084TLF8_9FLAO</name>
<dbReference type="EMBL" id="JPFK01000005">
    <property type="protein sequence ID" value="KFB01544.1"/>
    <property type="molecule type" value="Genomic_DNA"/>
</dbReference>
<gene>
    <name evidence="2" type="ORF">IA57_06865</name>
</gene>
<sequence length="319" mass="35626">MKNRFYNAILVSTLVTSLVSCGGSKTITVKTIYSSSSPQVSASATELTRITDDFVPEFQPQISPDGLKMIYAIRDDAKTVNQFSIRLKTDILAPGFNPLIDKSDSPSWIDNEEFLFSYQASKRIIARSKINQLGIKYLGQGNYGDFDTSPQMISNKAKVVINTKISGEHNIALLNPDGSGLTIIEKGSYPKWHPSKNVLLFYALSGDKYQLFELNLDTNQKTQITSGTSNSFEGNYSPNGEYITFISDRDNEREHVFIMDRNGQSITQLTSGDSDETHPFWGSDNFIYFSSNAGAKKPDGAEQTTKWKYADIWRAKPIL</sequence>
<dbReference type="PANTHER" id="PTHR36842">
    <property type="entry name" value="PROTEIN TOLB HOMOLOG"/>
    <property type="match status" value="1"/>
</dbReference>